<keyword evidence="2" id="KW-0328">Glycosyltransferase</keyword>
<keyword evidence="3" id="KW-0808">Transferase</keyword>
<reference evidence="9" key="1">
    <citation type="submission" date="2021-01" db="EMBL/GenBank/DDBJ databases">
        <authorList>
            <person name="Corre E."/>
            <person name="Pelletier E."/>
            <person name="Niang G."/>
            <person name="Scheremetjew M."/>
            <person name="Finn R."/>
            <person name="Kale V."/>
            <person name="Holt S."/>
            <person name="Cochrane G."/>
            <person name="Meng A."/>
            <person name="Brown T."/>
            <person name="Cohen L."/>
        </authorList>
    </citation>
    <scope>NUCLEOTIDE SEQUENCE</scope>
    <source>
        <strain evidence="9">UTEX LB 985</strain>
    </source>
</reference>
<dbReference type="InterPro" id="IPR029044">
    <property type="entry name" value="Nucleotide-diphossugar_trans"/>
</dbReference>
<dbReference type="PANTHER" id="PTHR43867:SF2">
    <property type="entry name" value="CELLULOSE SYNTHASE CATALYTIC SUBUNIT A [UDP-FORMING]"/>
    <property type="match status" value="1"/>
</dbReference>
<accession>A0A7S2FR71</accession>
<feature type="transmembrane region" description="Helical" evidence="7">
    <location>
        <begin position="241"/>
        <end position="262"/>
    </location>
</feature>
<keyword evidence="6 7" id="KW-0472">Membrane</keyword>
<dbReference type="PANTHER" id="PTHR43867">
    <property type="entry name" value="CELLULOSE SYNTHASE CATALYTIC SUBUNIT A [UDP-FORMING]"/>
    <property type="match status" value="1"/>
</dbReference>
<dbReference type="AlphaFoldDB" id="A0A7S2FR71"/>
<dbReference type="InterPro" id="IPR050321">
    <property type="entry name" value="Glycosyltr_2/OpgH_subfam"/>
</dbReference>
<protein>
    <recommendedName>
        <fullName evidence="8">Glycosyltransferase 2-like domain-containing protein</fullName>
    </recommendedName>
</protein>
<evidence type="ECO:0000256" key="3">
    <source>
        <dbReference type="ARBA" id="ARBA00022679"/>
    </source>
</evidence>
<dbReference type="GO" id="GO:0016020">
    <property type="term" value="C:membrane"/>
    <property type="evidence" value="ECO:0007669"/>
    <property type="project" value="UniProtKB-SubCell"/>
</dbReference>
<name>A0A7S2FR71_9EUKA</name>
<keyword evidence="5 7" id="KW-1133">Transmembrane helix</keyword>
<keyword evidence="4 7" id="KW-0812">Transmembrane</keyword>
<evidence type="ECO:0000256" key="5">
    <source>
        <dbReference type="ARBA" id="ARBA00022989"/>
    </source>
</evidence>
<evidence type="ECO:0000313" key="9">
    <source>
        <dbReference type="EMBL" id="CAD9406663.1"/>
    </source>
</evidence>
<proteinExistence type="predicted"/>
<gene>
    <name evidence="9" type="ORF">CBRE1094_LOCUS4072</name>
</gene>
<evidence type="ECO:0000256" key="2">
    <source>
        <dbReference type="ARBA" id="ARBA00022676"/>
    </source>
</evidence>
<dbReference type="InterPro" id="IPR001173">
    <property type="entry name" value="Glyco_trans_2-like"/>
</dbReference>
<evidence type="ECO:0000256" key="4">
    <source>
        <dbReference type="ARBA" id="ARBA00022692"/>
    </source>
</evidence>
<dbReference type="Pfam" id="PF13632">
    <property type="entry name" value="Glyco_trans_2_3"/>
    <property type="match status" value="1"/>
</dbReference>
<comment type="subcellular location">
    <subcellularLocation>
        <location evidence="1">Membrane</location>
        <topology evidence="1">Multi-pass membrane protein</topology>
    </subcellularLocation>
</comment>
<dbReference type="EMBL" id="HBGU01007435">
    <property type="protein sequence ID" value="CAD9406663.1"/>
    <property type="molecule type" value="Transcribed_RNA"/>
</dbReference>
<feature type="transmembrane region" description="Helical" evidence="7">
    <location>
        <begin position="179"/>
        <end position="198"/>
    </location>
</feature>
<dbReference type="Gene3D" id="3.90.550.10">
    <property type="entry name" value="Spore Coat Polysaccharide Biosynthesis Protein SpsA, Chain A"/>
    <property type="match status" value="1"/>
</dbReference>
<organism evidence="9">
    <name type="scientific">Haptolina brevifila</name>
    <dbReference type="NCBI Taxonomy" id="156173"/>
    <lineage>
        <taxon>Eukaryota</taxon>
        <taxon>Haptista</taxon>
        <taxon>Haptophyta</taxon>
        <taxon>Prymnesiophyceae</taxon>
        <taxon>Prymnesiales</taxon>
        <taxon>Prymnesiaceae</taxon>
        <taxon>Haptolina</taxon>
    </lineage>
</organism>
<feature type="transmembrane region" description="Helical" evidence="7">
    <location>
        <begin position="204"/>
        <end position="229"/>
    </location>
</feature>
<feature type="domain" description="Glycosyltransferase 2-like" evidence="8">
    <location>
        <begin position="14"/>
        <end position="212"/>
    </location>
</feature>
<evidence type="ECO:0000256" key="7">
    <source>
        <dbReference type="SAM" id="Phobius"/>
    </source>
</evidence>
<evidence type="ECO:0000256" key="1">
    <source>
        <dbReference type="ARBA" id="ARBA00004141"/>
    </source>
</evidence>
<evidence type="ECO:0000256" key="6">
    <source>
        <dbReference type="ARBA" id="ARBA00023136"/>
    </source>
</evidence>
<sequence length="300" mass="33737">MNAVVPTVDTDLTMILDADHHINEQFAAQLVHAIQEAPAKCCCMQGSVLIRGDRWDEQCLGALCWYFFSIVLPAFETLSTTTMFIGAGAVWKSEVLKQFLFDSTMIAEDDDLSMRVIRAGYDIKCCPPAELTELACDGILAFFAQRFRWTYGYEQSLNKHICGLVCDRPRALLQRLYSWYGYMILYGSVVQGVAAAILKPTITIWTGFFMSAMACGIPFMLVISGVVLQLRANEWRNWQRILPWIPVAIAYAVFQAIITIYARLRMFCGITWRVTERKLEPPAISSTASPTEGSQLLPAK</sequence>
<evidence type="ECO:0000259" key="8">
    <source>
        <dbReference type="Pfam" id="PF13632"/>
    </source>
</evidence>
<dbReference type="SUPFAM" id="SSF53448">
    <property type="entry name" value="Nucleotide-diphospho-sugar transferases"/>
    <property type="match status" value="1"/>
</dbReference>
<dbReference type="GO" id="GO:0016757">
    <property type="term" value="F:glycosyltransferase activity"/>
    <property type="evidence" value="ECO:0007669"/>
    <property type="project" value="UniProtKB-KW"/>
</dbReference>